<dbReference type="InterPro" id="IPR045621">
    <property type="entry name" value="BPD_transp_1_N"/>
</dbReference>
<dbReference type="Pfam" id="PF00528">
    <property type="entry name" value="BPD_transp_1"/>
    <property type="match status" value="1"/>
</dbReference>
<dbReference type="RefSeq" id="WP_039206737.1">
    <property type="nucleotide sequence ID" value="NZ_JTJZ01000012.1"/>
</dbReference>
<dbReference type="SUPFAM" id="SSF161098">
    <property type="entry name" value="MetI-like"/>
    <property type="match status" value="1"/>
</dbReference>
<feature type="transmembrane region" description="Helical" evidence="7">
    <location>
        <begin position="12"/>
        <end position="30"/>
    </location>
</feature>
<organism evidence="9 10">
    <name type="scientific">Brevibacterium linens</name>
    <dbReference type="NCBI Taxonomy" id="1703"/>
    <lineage>
        <taxon>Bacteria</taxon>
        <taxon>Bacillati</taxon>
        <taxon>Actinomycetota</taxon>
        <taxon>Actinomycetes</taxon>
        <taxon>Micrococcales</taxon>
        <taxon>Brevibacteriaceae</taxon>
        <taxon>Brevibacterium</taxon>
    </lineage>
</organism>
<evidence type="ECO:0000256" key="3">
    <source>
        <dbReference type="ARBA" id="ARBA00022475"/>
    </source>
</evidence>
<accession>A0A0B9A5K9</accession>
<feature type="transmembrane region" description="Helical" evidence="7">
    <location>
        <begin position="254"/>
        <end position="276"/>
    </location>
</feature>
<evidence type="ECO:0000256" key="7">
    <source>
        <dbReference type="RuleBase" id="RU363032"/>
    </source>
</evidence>
<comment type="caution">
    <text evidence="9">The sequence shown here is derived from an EMBL/GenBank/DDBJ whole genome shotgun (WGS) entry which is preliminary data.</text>
</comment>
<keyword evidence="6 7" id="KW-0472">Membrane</keyword>
<dbReference type="PANTHER" id="PTHR43163">
    <property type="entry name" value="DIPEPTIDE TRANSPORT SYSTEM PERMEASE PROTEIN DPPB-RELATED"/>
    <property type="match status" value="1"/>
</dbReference>
<protein>
    <submittedName>
        <fullName evidence="9">ABC-type transporter, integral membrane subunit</fullName>
    </submittedName>
</protein>
<dbReference type="InterPro" id="IPR000515">
    <property type="entry name" value="MetI-like"/>
</dbReference>
<keyword evidence="4 7" id="KW-0812">Transmembrane</keyword>
<keyword evidence="3" id="KW-1003">Cell membrane</keyword>
<dbReference type="GO" id="GO:0005886">
    <property type="term" value="C:plasma membrane"/>
    <property type="evidence" value="ECO:0007669"/>
    <property type="project" value="UniProtKB-SubCell"/>
</dbReference>
<dbReference type="InterPro" id="IPR035906">
    <property type="entry name" value="MetI-like_sf"/>
</dbReference>
<evidence type="ECO:0000313" key="9">
    <source>
        <dbReference type="EMBL" id="KHS54016.1"/>
    </source>
</evidence>
<evidence type="ECO:0000256" key="6">
    <source>
        <dbReference type="ARBA" id="ARBA00023136"/>
    </source>
</evidence>
<feature type="transmembrane region" description="Helical" evidence="7">
    <location>
        <begin position="190"/>
        <end position="208"/>
    </location>
</feature>
<keyword evidence="10" id="KW-1185">Reference proteome</keyword>
<dbReference type="CDD" id="cd06261">
    <property type="entry name" value="TM_PBP2"/>
    <property type="match status" value="1"/>
</dbReference>
<dbReference type="PATRIC" id="fig|1703.6.peg.365"/>
<feature type="transmembrane region" description="Helical" evidence="7">
    <location>
        <begin position="296"/>
        <end position="319"/>
    </location>
</feature>
<dbReference type="Proteomes" id="UP000031488">
    <property type="component" value="Unassembled WGS sequence"/>
</dbReference>
<dbReference type="Gene3D" id="1.10.3720.10">
    <property type="entry name" value="MetI-like"/>
    <property type="match status" value="1"/>
</dbReference>
<reference evidence="9 10" key="1">
    <citation type="submission" date="2014-11" db="EMBL/GenBank/DDBJ databases">
        <title>Draft Genome Sequence of Brevibacterium linens AE038-8.</title>
        <authorList>
            <person name="Maizel D."/>
            <person name="Utturkar S.M."/>
            <person name="Brown S.D."/>
            <person name="Ferrero M."/>
            <person name="Rosen B.P."/>
        </authorList>
    </citation>
    <scope>NUCLEOTIDE SEQUENCE [LARGE SCALE GENOMIC DNA]</scope>
    <source>
        <strain evidence="9 10">AE038-8</strain>
    </source>
</reference>
<gene>
    <name evidence="9" type="ORF">AE0388_0477</name>
</gene>
<dbReference type="OrthoDB" id="3543764at2"/>
<evidence type="ECO:0000256" key="5">
    <source>
        <dbReference type="ARBA" id="ARBA00022989"/>
    </source>
</evidence>
<evidence type="ECO:0000256" key="1">
    <source>
        <dbReference type="ARBA" id="ARBA00004651"/>
    </source>
</evidence>
<feature type="transmembrane region" description="Helical" evidence="7">
    <location>
        <begin position="149"/>
        <end position="170"/>
    </location>
</feature>
<proteinExistence type="inferred from homology"/>
<feature type="domain" description="ABC transmembrane type-1" evidence="8">
    <location>
        <begin position="110"/>
        <end position="319"/>
    </location>
</feature>
<dbReference type="Pfam" id="PF19300">
    <property type="entry name" value="BPD_transp_1_N"/>
    <property type="match status" value="1"/>
</dbReference>
<evidence type="ECO:0000313" key="10">
    <source>
        <dbReference type="Proteomes" id="UP000031488"/>
    </source>
</evidence>
<feature type="transmembrane region" description="Helical" evidence="7">
    <location>
        <begin position="112"/>
        <end position="137"/>
    </location>
</feature>
<keyword evidence="5 7" id="KW-1133">Transmembrane helix</keyword>
<comment type="similarity">
    <text evidence="7">Belongs to the binding-protein-dependent transport system permease family.</text>
</comment>
<name>A0A0B9A5K9_BRELN</name>
<dbReference type="EMBL" id="JTJZ01000012">
    <property type="protein sequence ID" value="KHS54016.1"/>
    <property type="molecule type" value="Genomic_DNA"/>
</dbReference>
<sequence>MTLYLVKRLSAALIIMLLVVFFTFVIFFQLSPDPAASICGQTCTPERIEAIRDQLGLNEPFFTQFFTFLAAIFVGRDYGSGASAVHCNAPCIGYSFQTNQDVLQGIIDRLPVSVTIAVGAAVLWLLSGVAAGVISAVKEGTWWDKGAMMFALAGISLPNYFVALVLQYLLVVQLQWLPFPTVVPFTDSPVQWFQAYLMPWMVLALMYASMYARLTRTNVIDTMGENFMRTARAKGLGRGAVLIRHGLRPSLTPIVTLLGVDFATLLGGALITETVFGLNGVGRYAYDAIAVNDQPVIMGVTLVAAFAVIIANIVVDLLYRVLDPRVRVSSS</sequence>
<evidence type="ECO:0000259" key="8">
    <source>
        <dbReference type="PROSITE" id="PS50928"/>
    </source>
</evidence>
<dbReference type="AlphaFoldDB" id="A0A0B9A5K9"/>
<dbReference type="PANTHER" id="PTHR43163:SF6">
    <property type="entry name" value="DIPEPTIDE TRANSPORT SYSTEM PERMEASE PROTEIN DPPB-RELATED"/>
    <property type="match status" value="1"/>
</dbReference>
<comment type="subcellular location">
    <subcellularLocation>
        <location evidence="1 7">Cell membrane</location>
        <topology evidence="1 7">Multi-pass membrane protein</topology>
    </subcellularLocation>
</comment>
<keyword evidence="2 7" id="KW-0813">Transport</keyword>
<dbReference type="GO" id="GO:0055085">
    <property type="term" value="P:transmembrane transport"/>
    <property type="evidence" value="ECO:0007669"/>
    <property type="project" value="InterPro"/>
</dbReference>
<evidence type="ECO:0000256" key="2">
    <source>
        <dbReference type="ARBA" id="ARBA00022448"/>
    </source>
</evidence>
<dbReference type="PROSITE" id="PS50928">
    <property type="entry name" value="ABC_TM1"/>
    <property type="match status" value="1"/>
</dbReference>
<evidence type="ECO:0000256" key="4">
    <source>
        <dbReference type="ARBA" id="ARBA00022692"/>
    </source>
</evidence>